<dbReference type="STRING" id="139420.A0A371DF65"/>
<dbReference type="PROSITE" id="PS50097">
    <property type="entry name" value="BTB"/>
    <property type="match status" value="1"/>
</dbReference>
<dbReference type="InterPro" id="IPR011333">
    <property type="entry name" value="SKP1/BTB/POZ_sf"/>
</dbReference>
<feature type="domain" description="BTB" evidence="1">
    <location>
        <begin position="18"/>
        <end position="90"/>
    </location>
</feature>
<dbReference type="Gene3D" id="3.30.710.10">
    <property type="entry name" value="Potassium Channel Kv1.1, Chain A"/>
    <property type="match status" value="1"/>
</dbReference>
<dbReference type="AlphaFoldDB" id="A0A371DF65"/>
<evidence type="ECO:0000313" key="3">
    <source>
        <dbReference type="Proteomes" id="UP000256964"/>
    </source>
</evidence>
<name>A0A371DF65_9APHY</name>
<evidence type="ECO:0000259" key="1">
    <source>
        <dbReference type="PROSITE" id="PS50097"/>
    </source>
</evidence>
<dbReference type="EMBL" id="KZ857396">
    <property type="protein sequence ID" value="RDX51184.1"/>
    <property type="molecule type" value="Genomic_DNA"/>
</dbReference>
<dbReference type="OrthoDB" id="2802798at2759"/>
<dbReference type="CDD" id="cd18186">
    <property type="entry name" value="BTB_POZ_ZBTB_KLHL-like"/>
    <property type="match status" value="1"/>
</dbReference>
<accession>A0A371DF65</accession>
<keyword evidence="3" id="KW-1185">Reference proteome</keyword>
<protein>
    <recommendedName>
        <fullName evidence="1">BTB domain-containing protein</fullName>
    </recommendedName>
</protein>
<gene>
    <name evidence="2" type="ORF">OH76DRAFT_1401959</name>
</gene>
<sequence>MLSEHALSKDPTLWLEDGSIVIVAQTTAFRVHSSILARHSETFSSLFTLPQPADGAETFDGFLVVRVPDSAYDFRQLLLALYDGLSFLDPESGPASFNVLAALVRLGHKYELHRVLSAAVSRLAKLFADFGTWKKHSWLSHHEVLLKSTSEAIEAYNLFRTSQQMVMLPIALYMCCHIPVPHLLRGFERADGTLEQLSPDDLERCLLARDALLVRKSRLLYGFYNVEPPQDCTSVAHCRRLVQHLRDLILRGGVPRLEAGTANFASPGLFYMLHRTMNIFEGTPEDLCASCSAFHHARAKDLPKAMFHELPELLGVEVDSWPRSA</sequence>
<dbReference type="InterPro" id="IPR000210">
    <property type="entry name" value="BTB/POZ_dom"/>
</dbReference>
<dbReference type="SUPFAM" id="SSF54695">
    <property type="entry name" value="POZ domain"/>
    <property type="match status" value="1"/>
</dbReference>
<dbReference type="SMART" id="SM00225">
    <property type="entry name" value="BTB"/>
    <property type="match status" value="1"/>
</dbReference>
<dbReference type="Pfam" id="PF00651">
    <property type="entry name" value="BTB"/>
    <property type="match status" value="1"/>
</dbReference>
<evidence type="ECO:0000313" key="2">
    <source>
        <dbReference type="EMBL" id="RDX51184.1"/>
    </source>
</evidence>
<reference evidence="2 3" key="1">
    <citation type="journal article" date="2018" name="Biotechnol. Biofuels">
        <title>Integrative visual omics of the white-rot fungus Polyporus brumalis exposes the biotechnological potential of its oxidative enzymes for delignifying raw plant biomass.</title>
        <authorList>
            <person name="Miyauchi S."/>
            <person name="Rancon A."/>
            <person name="Drula E."/>
            <person name="Hage H."/>
            <person name="Chaduli D."/>
            <person name="Favel A."/>
            <person name="Grisel S."/>
            <person name="Henrissat B."/>
            <person name="Herpoel-Gimbert I."/>
            <person name="Ruiz-Duenas F.J."/>
            <person name="Chevret D."/>
            <person name="Hainaut M."/>
            <person name="Lin J."/>
            <person name="Wang M."/>
            <person name="Pangilinan J."/>
            <person name="Lipzen A."/>
            <person name="Lesage-Meessen L."/>
            <person name="Navarro D."/>
            <person name="Riley R."/>
            <person name="Grigoriev I.V."/>
            <person name="Zhou S."/>
            <person name="Raouche S."/>
            <person name="Rosso M.N."/>
        </authorList>
    </citation>
    <scope>NUCLEOTIDE SEQUENCE [LARGE SCALE GENOMIC DNA]</scope>
    <source>
        <strain evidence="2 3">BRFM 1820</strain>
    </source>
</reference>
<proteinExistence type="predicted"/>
<organism evidence="2 3">
    <name type="scientific">Lentinus brumalis</name>
    <dbReference type="NCBI Taxonomy" id="2498619"/>
    <lineage>
        <taxon>Eukaryota</taxon>
        <taxon>Fungi</taxon>
        <taxon>Dikarya</taxon>
        <taxon>Basidiomycota</taxon>
        <taxon>Agaricomycotina</taxon>
        <taxon>Agaricomycetes</taxon>
        <taxon>Polyporales</taxon>
        <taxon>Polyporaceae</taxon>
        <taxon>Lentinus</taxon>
    </lineage>
</organism>
<dbReference type="Proteomes" id="UP000256964">
    <property type="component" value="Unassembled WGS sequence"/>
</dbReference>